<dbReference type="InterPro" id="IPR001245">
    <property type="entry name" value="Ser-Thr/Tyr_kinase_cat_dom"/>
</dbReference>
<keyword evidence="11" id="KW-0547">Nucleotide-binding</keyword>
<feature type="signal peptide" evidence="22">
    <location>
        <begin position="1"/>
        <end position="20"/>
    </location>
</feature>
<dbReference type="Gene3D" id="1.10.510.10">
    <property type="entry name" value="Transferase(Phosphotransferase) domain 1"/>
    <property type="match status" value="5"/>
</dbReference>
<feature type="compositionally biased region" description="Polar residues" evidence="20">
    <location>
        <begin position="776"/>
        <end position="786"/>
    </location>
</feature>
<evidence type="ECO:0000256" key="12">
    <source>
        <dbReference type="ARBA" id="ARBA00022777"/>
    </source>
</evidence>
<feature type="compositionally biased region" description="Gly residues" evidence="20">
    <location>
        <begin position="2880"/>
        <end position="2901"/>
    </location>
</feature>
<feature type="compositionally biased region" description="Polar residues" evidence="20">
    <location>
        <begin position="2632"/>
        <end position="2641"/>
    </location>
</feature>
<dbReference type="FunFam" id="1.10.510.10:FF:000358">
    <property type="entry name" value="Putative leucine-rich repeat receptor-like serine/threonine-protein kinase"/>
    <property type="match status" value="1"/>
</dbReference>
<feature type="transmembrane region" description="Helical" evidence="21">
    <location>
        <begin position="2658"/>
        <end position="2683"/>
    </location>
</feature>
<keyword evidence="10" id="KW-0677">Repeat</keyword>
<keyword evidence="13" id="KW-0067">ATP-binding</keyword>
<keyword evidence="3" id="KW-1003">Cell membrane</keyword>
<feature type="domain" description="Protein kinase" evidence="23">
    <location>
        <begin position="24"/>
        <end position="439"/>
    </location>
</feature>
<dbReference type="GO" id="GO:0004674">
    <property type="term" value="F:protein serine/threonine kinase activity"/>
    <property type="evidence" value="ECO:0007669"/>
    <property type="project" value="UniProtKB-KW"/>
</dbReference>
<evidence type="ECO:0000256" key="15">
    <source>
        <dbReference type="ARBA" id="ARBA00023136"/>
    </source>
</evidence>
<dbReference type="InterPro" id="IPR008271">
    <property type="entry name" value="Ser/Thr_kinase_AS"/>
</dbReference>
<evidence type="ECO:0000256" key="4">
    <source>
        <dbReference type="ARBA" id="ARBA00022527"/>
    </source>
</evidence>
<comment type="caution">
    <text evidence="24">The sequence shown here is derived from an EMBL/GenBank/DDBJ whole genome shotgun (WGS) entry which is preliminary data.</text>
</comment>
<feature type="region of interest" description="Disordered" evidence="20">
    <location>
        <begin position="758"/>
        <end position="797"/>
    </location>
</feature>
<keyword evidence="5" id="KW-0597">Phosphoprotein</keyword>
<evidence type="ECO:0000313" key="24">
    <source>
        <dbReference type="EMBL" id="GBG92519.1"/>
    </source>
</evidence>
<dbReference type="Pfam" id="PF07714">
    <property type="entry name" value="PK_Tyr_Ser-Thr"/>
    <property type="match status" value="3"/>
</dbReference>
<evidence type="ECO:0000259" key="23">
    <source>
        <dbReference type="PROSITE" id="PS50011"/>
    </source>
</evidence>
<dbReference type="PROSITE" id="PS50011">
    <property type="entry name" value="PROTEIN_KINASE_DOM"/>
    <property type="match status" value="3"/>
</dbReference>
<dbReference type="Gramene" id="GBG92519">
    <property type="protein sequence ID" value="GBG92519"/>
    <property type="gene ID" value="CBR_g55792"/>
</dbReference>
<feature type="compositionally biased region" description="Acidic residues" evidence="20">
    <location>
        <begin position="223"/>
        <end position="246"/>
    </location>
</feature>
<feature type="compositionally biased region" description="Basic and acidic residues" evidence="20">
    <location>
        <begin position="1126"/>
        <end position="1136"/>
    </location>
</feature>
<dbReference type="SUPFAM" id="SSF75011">
    <property type="entry name" value="3-carboxy-cis,cis-mucoante lactonizing enzyme"/>
    <property type="match status" value="1"/>
</dbReference>
<feature type="compositionally biased region" description="Low complexity" evidence="20">
    <location>
        <begin position="787"/>
        <end position="797"/>
    </location>
</feature>
<evidence type="ECO:0000313" key="25">
    <source>
        <dbReference type="Proteomes" id="UP000265515"/>
    </source>
</evidence>
<evidence type="ECO:0000256" key="11">
    <source>
        <dbReference type="ARBA" id="ARBA00022741"/>
    </source>
</evidence>
<evidence type="ECO:0000256" key="6">
    <source>
        <dbReference type="ARBA" id="ARBA00022614"/>
    </source>
</evidence>
<feature type="domain" description="Protein kinase" evidence="23">
    <location>
        <begin position="801"/>
        <end position="1324"/>
    </location>
</feature>
<feature type="compositionally biased region" description="Basic and acidic residues" evidence="20">
    <location>
        <begin position="2099"/>
        <end position="2111"/>
    </location>
</feature>
<feature type="transmembrane region" description="Helical" evidence="21">
    <location>
        <begin position="1467"/>
        <end position="1487"/>
    </location>
</feature>
<dbReference type="SUPFAM" id="SSF56112">
    <property type="entry name" value="Protein kinase-like (PK-like)"/>
    <property type="match status" value="3"/>
</dbReference>
<feature type="compositionally biased region" description="Gly residues" evidence="20">
    <location>
        <begin position="981"/>
        <end position="994"/>
    </location>
</feature>
<feature type="transmembrane region" description="Helical" evidence="21">
    <location>
        <begin position="1404"/>
        <end position="1425"/>
    </location>
</feature>
<keyword evidence="6" id="KW-0433">Leucine-rich repeat</keyword>
<dbReference type="Proteomes" id="UP000265515">
    <property type="component" value="Unassembled WGS sequence"/>
</dbReference>
<evidence type="ECO:0000256" key="17">
    <source>
        <dbReference type="ARBA" id="ARBA00023180"/>
    </source>
</evidence>
<evidence type="ECO:0000256" key="9">
    <source>
        <dbReference type="ARBA" id="ARBA00022729"/>
    </source>
</evidence>
<gene>
    <name evidence="24" type="ORF">CBR_g55792</name>
</gene>
<feature type="region of interest" description="Disordered" evidence="20">
    <location>
        <begin position="1917"/>
        <end position="1983"/>
    </location>
</feature>
<keyword evidence="8 21" id="KW-0812">Transmembrane</keyword>
<evidence type="ECO:0000256" key="10">
    <source>
        <dbReference type="ARBA" id="ARBA00022737"/>
    </source>
</evidence>
<dbReference type="InterPro" id="IPR011009">
    <property type="entry name" value="Kinase-like_dom_sf"/>
</dbReference>
<feature type="region of interest" description="Disordered" evidence="20">
    <location>
        <begin position="2632"/>
        <end position="2653"/>
    </location>
</feature>
<feature type="region of interest" description="Disordered" evidence="20">
    <location>
        <begin position="154"/>
        <end position="246"/>
    </location>
</feature>
<evidence type="ECO:0000256" key="18">
    <source>
        <dbReference type="ARBA" id="ARBA00047899"/>
    </source>
</evidence>
<feature type="region of interest" description="Disordered" evidence="20">
    <location>
        <begin position="2852"/>
        <end position="2919"/>
    </location>
</feature>
<dbReference type="PROSITE" id="PS00108">
    <property type="entry name" value="PROTEIN_KINASE_ST"/>
    <property type="match status" value="3"/>
</dbReference>
<feature type="domain" description="Protein kinase" evidence="23">
    <location>
        <begin position="2712"/>
        <end position="3120"/>
    </location>
</feature>
<feature type="compositionally biased region" description="Basic and acidic residues" evidence="20">
    <location>
        <begin position="210"/>
        <end position="222"/>
    </location>
</feature>
<reference evidence="24 25" key="1">
    <citation type="journal article" date="2018" name="Cell">
        <title>The Chara Genome: Secondary Complexity and Implications for Plant Terrestrialization.</title>
        <authorList>
            <person name="Nishiyama T."/>
            <person name="Sakayama H."/>
            <person name="Vries J.D."/>
            <person name="Buschmann H."/>
            <person name="Saint-Marcoux D."/>
            <person name="Ullrich K.K."/>
            <person name="Haas F.B."/>
            <person name="Vanderstraeten L."/>
            <person name="Becker D."/>
            <person name="Lang D."/>
            <person name="Vosolsobe S."/>
            <person name="Rombauts S."/>
            <person name="Wilhelmsson P.K.I."/>
            <person name="Janitza P."/>
            <person name="Kern R."/>
            <person name="Heyl A."/>
            <person name="Rumpler F."/>
            <person name="Villalobos L.I.A.C."/>
            <person name="Clay J.M."/>
            <person name="Skokan R."/>
            <person name="Toyoda A."/>
            <person name="Suzuki Y."/>
            <person name="Kagoshima H."/>
            <person name="Schijlen E."/>
            <person name="Tajeshwar N."/>
            <person name="Catarino B."/>
            <person name="Hetherington A.J."/>
            <person name="Saltykova A."/>
            <person name="Bonnot C."/>
            <person name="Breuninger H."/>
            <person name="Symeonidi A."/>
            <person name="Radhakrishnan G.V."/>
            <person name="Van Nieuwerburgh F."/>
            <person name="Deforce D."/>
            <person name="Chang C."/>
            <person name="Karol K.G."/>
            <person name="Hedrich R."/>
            <person name="Ulvskov P."/>
            <person name="Glockner G."/>
            <person name="Delwiche C.F."/>
            <person name="Petrasek J."/>
            <person name="Van de Peer Y."/>
            <person name="Friml J."/>
            <person name="Beilby M."/>
            <person name="Dolan L."/>
            <person name="Kohara Y."/>
            <person name="Sugano S."/>
            <person name="Fujiyama A."/>
            <person name="Delaux P.-M."/>
            <person name="Quint M."/>
            <person name="TheiBen G."/>
            <person name="Hagemann M."/>
            <person name="Harholt J."/>
            <person name="Dunand C."/>
            <person name="Zachgo S."/>
            <person name="Langdale J."/>
            <person name="Maumus F."/>
            <person name="Straeten D.V.D."/>
            <person name="Gould S.B."/>
            <person name="Rensing S.A."/>
        </authorList>
    </citation>
    <scope>NUCLEOTIDE SEQUENCE [LARGE SCALE GENOMIC DNA]</scope>
    <source>
        <strain evidence="24 25">S276</strain>
    </source>
</reference>
<feature type="compositionally biased region" description="Acidic residues" evidence="20">
    <location>
        <begin position="2112"/>
        <end position="2122"/>
    </location>
</feature>
<evidence type="ECO:0000256" key="1">
    <source>
        <dbReference type="ARBA" id="ARBA00004162"/>
    </source>
</evidence>
<comment type="subcellular location">
    <subcellularLocation>
        <location evidence="1">Cell membrane</location>
        <topology evidence="1">Single-pass membrane protein</topology>
    </subcellularLocation>
</comment>
<feature type="region of interest" description="Disordered" evidence="20">
    <location>
        <begin position="2099"/>
        <end position="2123"/>
    </location>
</feature>
<feature type="compositionally biased region" description="Basic and acidic residues" evidence="20">
    <location>
        <begin position="1927"/>
        <end position="1939"/>
    </location>
</feature>
<keyword evidence="25" id="KW-1185">Reference proteome</keyword>
<name>A0A388MDH3_CHABU</name>
<feature type="transmembrane region" description="Helical" evidence="21">
    <location>
        <begin position="805"/>
        <end position="829"/>
    </location>
</feature>
<evidence type="ECO:0000256" key="20">
    <source>
        <dbReference type="SAM" id="MobiDB-lite"/>
    </source>
</evidence>
<dbReference type="SMART" id="SM00220">
    <property type="entry name" value="S_TKc"/>
    <property type="match status" value="1"/>
</dbReference>
<feature type="region of interest" description="Disordered" evidence="20">
    <location>
        <begin position="1691"/>
        <end position="1717"/>
    </location>
</feature>
<feature type="transmembrane region" description="Helical" evidence="21">
    <location>
        <begin position="1437"/>
        <end position="1460"/>
    </location>
</feature>
<feature type="compositionally biased region" description="Low complexity" evidence="20">
    <location>
        <begin position="1149"/>
        <end position="1168"/>
    </location>
</feature>
<dbReference type="EC" id="2.7.11.1" evidence="2"/>
<evidence type="ECO:0000256" key="13">
    <source>
        <dbReference type="ARBA" id="ARBA00022840"/>
    </source>
</evidence>
<comment type="catalytic activity">
    <reaction evidence="18">
        <text>L-threonyl-[protein] + ATP = O-phospho-L-threonyl-[protein] + ADP + H(+)</text>
        <dbReference type="Rhea" id="RHEA:46608"/>
        <dbReference type="Rhea" id="RHEA-COMP:11060"/>
        <dbReference type="Rhea" id="RHEA-COMP:11605"/>
        <dbReference type="ChEBI" id="CHEBI:15378"/>
        <dbReference type="ChEBI" id="CHEBI:30013"/>
        <dbReference type="ChEBI" id="CHEBI:30616"/>
        <dbReference type="ChEBI" id="CHEBI:61977"/>
        <dbReference type="ChEBI" id="CHEBI:456216"/>
        <dbReference type="EC" id="2.7.11.1"/>
    </reaction>
</comment>
<keyword evidence="12" id="KW-0418">Kinase</keyword>
<dbReference type="SUPFAM" id="SSF101898">
    <property type="entry name" value="NHL repeat"/>
    <property type="match status" value="1"/>
</dbReference>
<feature type="region of interest" description="Disordered" evidence="20">
    <location>
        <begin position="936"/>
        <end position="1028"/>
    </location>
</feature>
<sequence length="3145" mass="339658">MTKSIRRLLSFYASVLGAQAVEDGRLISTWWDGSEGTGPQVMRATCQDHNCTLYMDLVSGMALSKSGSQLIVSGYRSATPLGSWLTTLNTETGERTKDKEEQFLAEVQMLSRVHHVHVCGLIGVCRYGSMWFLVYPYLEGGSLYDRLHQRVEDRTREAQGGRGTREVPEEGGGGGAVVAPDEELGGSESAKAGGEAERGPGAEGGGVTQEGEKRSESESFHADEEDIPTEGEEDEGEGGDSGEESDMPAKVEAIAKALRYLHFGANPPLIHRDVKSRNLLLGEGGGTELKAFLADFGLAKVMEDRQRSRSHAAVPQATRPGTRGYVAPEYAKGGKLTREIDVYSFEVVLLELLTGRSVLIRGEGDKNVTLVKQMRNHLAELDTVDLKDVVDPSIRGEMDDVVMREITREMFGVVADCVNLDDKLRPISKEVASKMEEILKTAEVTLKEPRYQPGGGPKFYYLLDQICWTDGQVTKPSRRRMSFYESLLNTAAVEGRLISDWWPAREATGARLTHFTCQDDNCTSYMHVAKGMARSKSGLELILSGYHSAIPRGSWLTTLNAETRERSSVSVQVDFATGMALDPDMTTLFVATGGVPPLRILCSHFVDRKPGGSVWALDRSSNVVHLVAGRGFTPAYSPQITSTSANTSGNGSSSGGKIVMSNALNVSFGELNDLVVTEDGMNIVVCERDTGFVKRIELDSPCGVGIRVTNVTRYTKRYGYGVGSLAMGNFSGELVLLLGTDDGEVFQLTINRSALQPYAAPRSDSSPYPNAAHPDSSISPNPANNTSSQSGGESFSRGGEGGNNIVLGVGVFFGVSLPLLLIGIVGLLCRRAQQRCRGPEASFLVHGVEVFDLKTLRAATKSFHPPIAVKVMRDELAKITEKVFYAELETLSRIHHGNVCGLIGYCQHGSELKLVYPYMAGGSLYDRLHGRDERLEREVPGGAIPREGPRREAGEEGAVAAPDEEPGAPLIVRETGRATEGEGGARGGGGGGGGARREESDANGGRRGTDGGDPPGGEVTVAAADEDPGESLIKRSIAAPEAELVHLTRPSAPLTLVERLVVAFQIAKALRYLHFEIDLRVIHRDVKSANVLLGEGEGTQLKAYLADFGLAHVLEDILQQPAIHPQEGRVGERLDTLPRSGIRRPLGEQRGQGPQGTTQDTGTSLSTVGGRGGGSGPVTTEMTGGASGSGGGDFIPATNAQMSLGELRTKSRVGRYVTQGQRMGTWEKRHGDYKLHYNYCKHVWQDNVSKAQRHFTQLKRCATATMEVFVDIWNHTDYEFDARHHRGILTYMREHDIADRRAVDDTRLIGKGRTGGRESRQSWLWHKKQLAAMPSGVRPIYPSFKDIGGGGIVAQRGKVAAMLWKVGVSFESVKATILSDGRQSRDARTLVNFLAAAKCGALRAGVVAVGGVLVVVRCAVLVPGVTEALVPETGVNGSGVCLVLLLCVISGSAAKALLLLPPAAAGVLTGASGIMMPATLLANGTFFSNGWAAPSMAFEMCDLRDYRLDREFDFTSVVDRHEIRHYELDARGELMLRLAVGLGYDGEYLREVIVYVTKVGANVPNVHVSASEDIVESMVIRCADFWRNVQHAVAVMTQVHQLLRRLDRASMIMSMMYSWSQELVQQVAAANVPDDMRKPCVEAMQIRTMHMLEPMHAAAHLLNPRRPTGVEGTFFSGVTWRPWRRRSQRSTHTRWSTTRMRRRSLSQRSGEPELSQQCRHMRSMHNFVAFSSRVLVAQRELLRFLVPEPTLLVLLPYYYMLPPPVEPVQASKDQTDAEGGEDLSVGVDKRVDRLYYTYGGGPDGFQPRCTVNRESDDYSIPATDTGLDRGDALGGASVVLPNRERERKVTGVVSTADDDDDEPLVIRRARLAREGAALAAEGLSRLVRLQAQAGSHTGARREVSDHVENIRVEVHLASQHTPTSAPRGDREQSELRTSDFHGLGHRFSGSGVRGRTEGRERVGDDIQYHRIEGGGAESTEEQRLEQLQREWAGRDVYMAEQQRIRDLETGTAVPDAGGVEHHVPIVPHPFAADAATPDTRGPLTSPQGDVDSGSSMGGDGGESKYGDSAMSNVILGLCAAGMLQPDPPFTQEAVHMEGDLGELDGGRRRDAEGDDGTGDDPIEVGGSMSLALVLRDPSPEAHEVPLQPVDGGCGVDEEGQGGGARVVVVLLSFVLIIGGRPVGSGSTFWRSSAQYVGREAEGRCPQLHGQNERVLQSPSSCSGLNIIDESLFAGSCKAVLKYEKEAPFVTGSNETGMVCKPLVRNIVLHPGSTKFFYILDQICALDEKMSAPSRRLLSFYESLLGAQAVVGRLVSTWWPGREGTGARLPQSTCQDPNCASEMDLATGMALSKSGSELILSGYHSATPPGSWLTTLNTVTGERTSVPLRFDLANGIAIDPSMTTLFVANGLAPLQILSSPVTLDQSVDLSSQGLATPSPLFTFDKNHEWDHSSIYFGPYSFPRDGRCLYFIDRKIGGSVWALNRSSNVVNLVAGMGLVAQPLPQSASRNTSSSNRIVMSNALSVSFGQLYDLAVTEDGLNVFVCERDTGLVKRIELDSACGAGLRVTNVTWYTKRPGAGVYGLAVGNNSGELLLLLGTDDGEVFQLSINSSALERSNTPDGVPYSPPGIVLSPSISPASPSRTDAESSRPDPKPTDSNIVVVVSIVAAVGILLAAISMGALIFARRKRGLPVEIHKVTEFEYERLKAATRRFDASRQLGKKGGFGAVYWGTLRGEDGTLTQIAVKVAVKVDKDRNVIRKNEKQFLAEVSTLSRLHHAHVCGLIGYCRQNTKYMLVYPYMAGGSLYDRLHCPLEGARVLTGGGSTTEVTGDASGEGAEYESVGSASAILAVEAGRSGDGGAGGSRPEREQPSGTQEPDANGGQRGTEGGGGGGGGGGGRGGRGGGEERSGRYPGGEGDHQPNRLSLVERFVVAQQIVKALRYIHYEVEPPVIHRDVKSLNVLLGTGHGTQLKAYLADFGLAKSMVEEMPRTDSMTVARNRCWGTPGYAAPEYSERGKLVRRSDMYSFGVVLLELLTGKKAVLPGTLTRETVTLVEQQREHLAKTGTVNLEEVVDPTVLDEIESDPMRMMAREMLDVAARCLIRNEKLRPNSKEVALRMEEIMKMGGITVEGVTDCRPAEADKSVERG</sequence>
<keyword evidence="16" id="KW-0675">Receptor</keyword>
<keyword evidence="4" id="KW-0723">Serine/threonine-protein kinase</keyword>
<feature type="compositionally biased region" description="Basic and acidic residues" evidence="20">
    <location>
        <begin position="2902"/>
        <end position="2919"/>
    </location>
</feature>
<evidence type="ECO:0000256" key="16">
    <source>
        <dbReference type="ARBA" id="ARBA00023170"/>
    </source>
</evidence>
<evidence type="ECO:0000256" key="7">
    <source>
        <dbReference type="ARBA" id="ARBA00022679"/>
    </source>
</evidence>
<feature type="region of interest" description="Disordered" evidence="20">
    <location>
        <begin position="1124"/>
        <end position="1193"/>
    </location>
</feature>
<proteinExistence type="predicted"/>
<evidence type="ECO:0000256" key="21">
    <source>
        <dbReference type="SAM" id="Phobius"/>
    </source>
</evidence>
<dbReference type="GO" id="GO:0005886">
    <property type="term" value="C:plasma membrane"/>
    <property type="evidence" value="ECO:0007669"/>
    <property type="project" value="UniProtKB-SubCell"/>
</dbReference>
<evidence type="ECO:0000256" key="19">
    <source>
        <dbReference type="ARBA" id="ARBA00048679"/>
    </source>
</evidence>
<evidence type="ECO:0000256" key="2">
    <source>
        <dbReference type="ARBA" id="ARBA00012513"/>
    </source>
</evidence>
<evidence type="ECO:0000256" key="5">
    <source>
        <dbReference type="ARBA" id="ARBA00022553"/>
    </source>
</evidence>
<evidence type="ECO:0000256" key="8">
    <source>
        <dbReference type="ARBA" id="ARBA00022692"/>
    </source>
</evidence>
<keyword evidence="15 21" id="KW-0472">Membrane</keyword>
<feature type="compositionally biased region" description="Basic and acidic residues" evidence="20">
    <location>
        <begin position="2642"/>
        <end position="2653"/>
    </location>
</feature>
<dbReference type="GO" id="GO:0005524">
    <property type="term" value="F:ATP binding"/>
    <property type="evidence" value="ECO:0007669"/>
    <property type="project" value="UniProtKB-KW"/>
</dbReference>
<dbReference type="Gene3D" id="3.30.200.20">
    <property type="entry name" value="Phosphorylase Kinase, domain 1"/>
    <property type="match status" value="1"/>
</dbReference>
<dbReference type="PANTHER" id="PTHR27001:SF931">
    <property type="entry name" value="OS11G0664100 PROTEIN"/>
    <property type="match status" value="1"/>
</dbReference>
<feature type="chain" id="PRO_5017306731" description="non-specific serine/threonine protein kinase" evidence="22">
    <location>
        <begin position="21"/>
        <end position="3145"/>
    </location>
</feature>
<dbReference type="OrthoDB" id="248923at2759"/>
<comment type="catalytic activity">
    <reaction evidence="19">
        <text>L-seryl-[protein] + ATP = O-phospho-L-seryl-[protein] + ADP + H(+)</text>
        <dbReference type="Rhea" id="RHEA:17989"/>
        <dbReference type="Rhea" id="RHEA-COMP:9863"/>
        <dbReference type="Rhea" id="RHEA-COMP:11604"/>
        <dbReference type="ChEBI" id="CHEBI:15378"/>
        <dbReference type="ChEBI" id="CHEBI:29999"/>
        <dbReference type="ChEBI" id="CHEBI:30616"/>
        <dbReference type="ChEBI" id="CHEBI:83421"/>
        <dbReference type="ChEBI" id="CHEBI:456216"/>
        <dbReference type="EC" id="2.7.11.1"/>
    </reaction>
</comment>
<feature type="compositionally biased region" description="Basic and acidic residues" evidence="20">
    <location>
        <begin position="154"/>
        <end position="168"/>
    </location>
</feature>
<organism evidence="24 25">
    <name type="scientific">Chara braunii</name>
    <name type="common">Braun's stonewort</name>
    <dbReference type="NCBI Taxonomy" id="69332"/>
    <lineage>
        <taxon>Eukaryota</taxon>
        <taxon>Viridiplantae</taxon>
        <taxon>Streptophyta</taxon>
        <taxon>Charophyceae</taxon>
        <taxon>Charales</taxon>
        <taxon>Characeae</taxon>
        <taxon>Chara</taxon>
    </lineage>
</organism>
<keyword evidence="14 21" id="KW-1133">Transmembrane helix</keyword>
<keyword evidence="17" id="KW-0325">Glycoprotein</keyword>
<evidence type="ECO:0000256" key="3">
    <source>
        <dbReference type="ARBA" id="ARBA00022475"/>
    </source>
</evidence>
<feature type="region of interest" description="Disordered" evidence="20">
    <location>
        <begin position="2818"/>
        <end position="2837"/>
    </location>
</feature>
<keyword evidence="7" id="KW-0808">Transferase</keyword>
<feature type="compositionally biased region" description="Basic and acidic residues" evidence="20">
    <location>
        <begin position="1954"/>
        <end position="1972"/>
    </location>
</feature>
<dbReference type="PANTHER" id="PTHR27001">
    <property type="entry name" value="OS01G0253100 PROTEIN"/>
    <property type="match status" value="1"/>
</dbReference>
<accession>A0A388MDH3</accession>
<dbReference type="EMBL" id="BFEA01001074">
    <property type="protein sequence ID" value="GBG92519.1"/>
    <property type="molecule type" value="Genomic_DNA"/>
</dbReference>
<feature type="region of interest" description="Disordered" evidence="20">
    <location>
        <begin position="2032"/>
        <end position="2065"/>
    </location>
</feature>
<evidence type="ECO:0000256" key="22">
    <source>
        <dbReference type="SAM" id="SignalP"/>
    </source>
</evidence>
<dbReference type="InterPro" id="IPR000719">
    <property type="entry name" value="Prot_kinase_dom"/>
</dbReference>
<evidence type="ECO:0000256" key="14">
    <source>
        <dbReference type="ARBA" id="ARBA00022989"/>
    </source>
</evidence>
<protein>
    <recommendedName>
        <fullName evidence="2">non-specific serine/threonine protein kinase</fullName>
        <ecNumber evidence="2">2.7.11.1</ecNumber>
    </recommendedName>
</protein>
<keyword evidence="9 22" id="KW-0732">Signal</keyword>